<evidence type="ECO:0000256" key="8">
    <source>
        <dbReference type="ARBA" id="ARBA00022729"/>
    </source>
</evidence>
<dbReference type="InterPro" id="IPR018188">
    <property type="entry name" value="RNase_T2_His_AS_1"/>
</dbReference>
<evidence type="ECO:0000256" key="10">
    <source>
        <dbReference type="ARBA" id="ARBA00022801"/>
    </source>
</evidence>
<keyword evidence="11" id="KW-1015">Disulfide bond</keyword>
<protein>
    <recommendedName>
        <fullName evidence="15">Ribonuclease T2-like</fullName>
        <ecNumber evidence="4">4.6.1.19</ecNumber>
    </recommendedName>
</protein>
<dbReference type="EC" id="4.6.1.19" evidence="4"/>
<dbReference type="CDD" id="cd01061">
    <property type="entry name" value="RNase_T2_euk"/>
    <property type="match status" value="1"/>
</dbReference>
<organism evidence="20 21">
    <name type="scientific">Amylocarpus encephaloides</name>
    <dbReference type="NCBI Taxonomy" id="45428"/>
    <lineage>
        <taxon>Eukaryota</taxon>
        <taxon>Fungi</taxon>
        <taxon>Dikarya</taxon>
        <taxon>Ascomycota</taxon>
        <taxon>Pezizomycotina</taxon>
        <taxon>Leotiomycetes</taxon>
        <taxon>Helotiales</taxon>
        <taxon>Helotiales incertae sedis</taxon>
        <taxon>Amylocarpus</taxon>
    </lineage>
</organism>
<feature type="domain" description="RNase T2-like C-terminal" evidence="19">
    <location>
        <begin position="266"/>
        <end position="378"/>
    </location>
</feature>
<dbReference type="GO" id="GO:0005576">
    <property type="term" value="C:extracellular region"/>
    <property type="evidence" value="ECO:0007669"/>
    <property type="project" value="TreeGrafter"/>
</dbReference>
<dbReference type="InterPro" id="IPR036430">
    <property type="entry name" value="RNase_T2-like_sf"/>
</dbReference>
<dbReference type="GO" id="GO:0033897">
    <property type="term" value="F:ribonuclease T2 activity"/>
    <property type="evidence" value="ECO:0007669"/>
    <property type="project" value="UniProtKB-EC"/>
</dbReference>
<keyword evidence="6" id="KW-0926">Vacuole</keyword>
<dbReference type="FunFam" id="3.90.730.10:FF:000004">
    <property type="entry name" value="Ribonuclease T2-like"/>
    <property type="match status" value="1"/>
</dbReference>
<dbReference type="OrthoDB" id="435754at2759"/>
<comment type="caution">
    <text evidence="20">The sequence shown here is derived from an EMBL/GenBank/DDBJ whole genome shotgun (WGS) entry which is preliminary data.</text>
</comment>
<comment type="similarity">
    <text evidence="3 17">Belongs to the RNase T2 family.</text>
</comment>
<feature type="region of interest" description="Disordered" evidence="18">
    <location>
        <begin position="242"/>
        <end position="262"/>
    </location>
</feature>
<gene>
    <name evidence="20" type="ORF">BJ875DRAFT_501629</name>
</gene>
<dbReference type="EMBL" id="MU251362">
    <property type="protein sequence ID" value="KAG9239069.1"/>
    <property type="molecule type" value="Genomic_DNA"/>
</dbReference>
<dbReference type="GO" id="GO:0005775">
    <property type="term" value="C:vacuolar lumen"/>
    <property type="evidence" value="ECO:0007669"/>
    <property type="project" value="UniProtKB-SubCell"/>
</dbReference>
<keyword evidence="7" id="KW-0540">Nuclease</keyword>
<evidence type="ECO:0000256" key="14">
    <source>
        <dbReference type="ARBA" id="ARBA00025494"/>
    </source>
</evidence>
<evidence type="ECO:0000256" key="12">
    <source>
        <dbReference type="ARBA" id="ARBA00023180"/>
    </source>
</evidence>
<evidence type="ECO:0000256" key="11">
    <source>
        <dbReference type="ARBA" id="ARBA00023157"/>
    </source>
</evidence>
<dbReference type="InterPro" id="IPR057328">
    <property type="entry name" value="RNaseT2L_C"/>
</dbReference>
<keyword evidence="13" id="KW-0456">Lyase</keyword>
<proteinExistence type="inferred from homology"/>
<keyword evidence="12" id="KW-0325">Glycoprotein</keyword>
<feature type="active site" evidence="16">
    <location>
        <position position="120"/>
    </location>
</feature>
<feature type="compositionally biased region" description="Low complexity" evidence="18">
    <location>
        <begin position="245"/>
        <end position="260"/>
    </location>
</feature>
<dbReference type="Proteomes" id="UP000824998">
    <property type="component" value="Unassembled WGS sequence"/>
</dbReference>
<sequence>MILVLPGVFAGTSKVCTNPLTSCGSTTSSDTCCYNSPGGQFALTQFWDTNPSTGPSDSWTVHGLWPDHCDGTYDQNCDSKRAYTNITQILKAFGKTSLLSYMNTYWKDYTGNDESFWEHEWGKHGTCISTLKPACYTGYTPTQEVPDYFQKAVDLFKTRNTYQALINAGITPSTTKTYTSAQIQAALKAAFGVTAIIQCSSGALDEVWYSYYVQGSVATGTFIATTPVGQSSSCASTGIKWLPKSGSPAPTTTGGSPTPTGGSGTISGSGYLNAVTSGSGKGCLISAGTWYTTGTCATFTARVSGSSITLTSSKGTCGIVSGVFTCGSGVAASVFTDKSGTLAYSGSTTFYATAVPGGSTQLPVYTASKAVSVSFAWTNV</sequence>
<dbReference type="GO" id="GO:0006401">
    <property type="term" value="P:RNA catabolic process"/>
    <property type="evidence" value="ECO:0007669"/>
    <property type="project" value="TreeGrafter"/>
</dbReference>
<dbReference type="PROSITE" id="PS00530">
    <property type="entry name" value="RNASE_T2_1"/>
    <property type="match status" value="1"/>
</dbReference>
<accession>A0A9P8C9Q2</accession>
<name>A0A9P8C9Q2_9HELO</name>
<evidence type="ECO:0000313" key="20">
    <source>
        <dbReference type="EMBL" id="KAG9239069.1"/>
    </source>
</evidence>
<evidence type="ECO:0000256" key="1">
    <source>
        <dbReference type="ARBA" id="ARBA00004410"/>
    </source>
</evidence>
<evidence type="ECO:0000256" key="6">
    <source>
        <dbReference type="ARBA" id="ARBA00022554"/>
    </source>
</evidence>
<keyword evidence="21" id="KW-1185">Reference proteome</keyword>
<evidence type="ECO:0000256" key="9">
    <source>
        <dbReference type="ARBA" id="ARBA00022759"/>
    </source>
</evidence>
<evidence type="ECO:0000256" key="13">
    <source>
        <dbReference type="ARBA" id="ARBA00023239"/>
    </source>
</evidence>
<dbReference type="SUPFAM" id="SSF55895">
    <property type="entry name" value="Ribonuclease Rh-like"/>
    <property type="match status" value="1"/>
</dbReference>
<evidence type="ECO:0000256" key="2">
    <source>
        <dbReference type="ARBA" id="ARBA00004496"/>
    </source>
</evidence>
<dbReference type="PANTHER" id="PTHR11240:SF22">
    <property type="entry name" value="RIBONUCLEASE T2"/>
    <property type="match status" value="1"/>
</dbReference>
<dbReference type="Pfam" id="PF00445">
    <property type="entry name" value="Ribonuclease_T2"/>
    <property type="match status" value="1"/>
</dbReference>
<reference evidence="20" key="1">
    <citation type="journal article" date="2021" name="IMA Fungus">
        <title>Genomic characterization of three marine fungi, including Emericellopsis atlantica sp. nov. with signatures of a generalist lifestyle and marine biomass degradation.</title>
        <authorList>
            <person name="Hagestad O.C."/>
            <person name="Hou L."/>
            <person name="Andersen J.H."/>
            <person name="Hansen E.H."/>
            <person name="Altermark B."/>
            <person name="Li C."/>
            <person name="Kuhnert E."/>
            <person name="Cox R.J."/>
            <person name="Crous P.W."/>
            <person name="Spatafora J.W."/>
            <person name="Lail K."/>
            <person name="Amirebrahimi M."/>
            <person name="Lipzen A."/>
            <person name="Pangilinan J."/>
            <person name="Andreopoulos W."/>
            <person name="Hayes R.D."/>
            <person name="Ng V."/>
            <person name="Grigoriev I.V."/>
            <person name="Jackson S.A."/>
            <person name="Sutton T.D.S."/>
            <person name="Dobson A.D.W."/>
            <person name="Rama T."/>
        </authorList>
    </citation>
    <scope>NUCLEOTIDE SEQUENCE</scope>
    <source>
        <strain evidence="20">TRa018bII</strain>
    </source>
</reference>
<dbReference type="GO" id="GO:0016787">
    <property type="term" value="F:hydrolase activity"/>
    <property type="evidence" value="ECO:0007669"/>
    <property type="project" value="UniProtKB-KW"/>
</dbReference>
<feature type="active site" evidence="16">
    <location>
        <position position="62"/>
    </location>
</feature>
<dbReference type="PANTHER" id="PTHR11240">
    <property type="entry name" value="RIBONUCLEASE T2"/>
    <property type="match status" value="1"/>
</dbReference>
<dbReference type="InterPro" id="IPR001568">
    <property type="entry name" value="RNase_T2-like"/>
</dbReference>
<dbReference type="Gene3D" id="3.90.730.10">
    <property type="entry name" value="Ribonuclease T2-like"/>
    <property type="match status" value="1"/>
</dbReference>
<dbReference type="PROSITE" id="PS00531">
    <property type="entry name" value="RNASE_T2_2"/>
    <property type="match status" value="1"/>
</dbReference>
<keyword evidence="8" id="KW-0732">Signal</keyword>
<evidence type="ECO:0000256" key="17">
    <source>
        <dbReference type="RuleBase" id="RU004328"/>
    </source>
</evidence>
<dbReference type="Pfam" id="PF25488">
    <property type="entry name" value="RNaseT2L_C"/>
    <property type="match status" value="1"/>
</dbReference>
<evidence type="ECO:0000256" key="3">
    <source>
        <dbReference type="ARBA" id="ARBA00007469"/>
    </source>
</evidence>
<keyword evidence="5" id="KW-0963">Cytoplasm</keyword>
<evidence type="ECO:0000256" key="4">
    <source>
        <dbReference type="ARBA" id="ARBA00012571"/>
    </source>
</evidence>
<comment type="function">
    <text evidence="14">Rnase which modulates cell survival under stress conditions. Released from the vacuole to the cytoplasm during stress to promote tRNA and rRNA cleavage and to activate separately a downstream pathway that promotes cell death. Involved in cell size, vacuolar morphology and growth at high temperatures and high salt concentration.</text>
</comment>
<feature type="active site" evidence="16">
    <location>
        <position position="124"/>
    </location>
</feature>
<dbReference type="InterPro" id="IPR033130">
    <property type="entry name" value="RNase_T2_His_AS_2"/>
</dbReference>
<keyword evidence="9" id="KW-0255">Endonuclease</keyword>
<evidence type="ECO:0000256" key="18">
    <source>
        <dbReference type="SAM" id="MobiDB-lite"/>
    </source>
</evidence>
<evidence type="ECO:0000256" key="15">
    <source>
        <dbReference type="ARBA" id="ARBA00071169"/>
    </source>
</evidence>
<dbReference type="GO" id="GO:0003723">
    <property type="term" value="F:RNA binding"/>
    <property type="evidence" value="ECO:0007669"/>
    <property type="project" value="InterPro"/>
</dbReference>
<evidence type="ECO:0000313" key="21">
    <source>
        <dbReference type="Proteomes" id="UP000824998"/>
    </source>
</evidence>
<evidence type="ECO:0000259" key="19">
    <source>
        <dbReference type="Pfam" id="PF25488"/>
    </source>
</evidence>
<evidence type="ECO:0000256" key="16">
    <source>
        <dbReference type="PIRSR" id="PIRSR633697-1"/>
    </source>
</evidence>
<keyword evidence="10" id="KW-0378">Hydrolase</keyword>
<evidence type="ECO:0000256" key="5">
    <source>
        <dbReference type="ARBA" id="ARBA00022490"/>
    </source>
</evidence>
<dbReference type="InterPro" id="IPR033697">
    <property type="entry name" value="Ribonuclease_T2_eukaryotic"/>
</dbReference>
<evidence type="ECO:0000256" key="7">
    <source>
        <dbReference type="ARBA" id="ARBA00022722"/>
    </source>
</evidence>
<comment type="subcellular location">
    <subcellularLocation>
        <location evidence="2">Cytoplasm</location>
    </subcellularLocation>
    <subcellularLocation>
        <location evidence="1">Vacuole lumen</location>
    </subcellularLocation>
</comment>
<dbReference type="AlphaFoldDB" id="A0A9P8C9Q2"/>